<keyword evidence="7 8" id="KW-0472">Membrane</keyword>
<dbReference type="GO" id="GO:0000506">
    <property type="term" value="C:glycosylphosphatidylinositol-N-acetylglucosaminyltransferase (GPI-GnT) complex"/>
    <property type="evidence" value="ECO:0007669"/>
    <property type="project" value="TreeGrafter"/>
</dbReference>
<dbReference type="PIRSF" id="PIRSF016104">
    <property type="entry name" value="GPI2"/>
    <property type="match status" value="1"/>
</dbReference>
<dbReference type="PANTHER" id="PTHR12982">
    <property type="entry name" value="PHOSPHATIDYLINOSITOL GLYCAN, CLASS C"/>
    <property type="match status" value="1"/>
</dbReference>
<feature type="transmembrane region" description="Helical" evidence="8">
    <location>
        <begin position="125"/>
        <end position="146"/>
    </location>
</feature>
<feature type="transmembrane region" description="Helical" evidence="8">
    <location>
        <begin position="82"/>
        <end position="101"/>
    </location>
</feature>
<dbReference type="UniPathway" id="UPA00196"/>
<dbReference type="EMBL" id="SSOP01000006">
    <property type="protein sequence ID" value="KAB5595728.1"/>
    <property type="molecule type" value="Genomic_DNA"/>
</dbReference>
<keyword evidence="6 8" id="KW-1133">Transmembrane helix</keyword>
<organism evidence="9 10">
    <name type="scientific">Ceratobasidium theobromae</name>
    <dbReference type="NCBI Taxonomy" id="1582974"/>
    <lineage>
        <taxon>Eukaryota</taxon>
        <taxon>Fungi</taxon>
        <taxon>Dikarya</taxon>
        <taxon>Basidiomycota</taxon>
        <taxon>Agaricomycotina</taxon>
        <taxon>Agaricomycetes</taxon>
        <taxon>Cantharellales</taxon>
        <taxon>Ceratobasidiaceae</taxon>
        <taxon>Ceratobasidium</taxon>
    </lineage>
</organism>
<evidence type="ECO:0000256" key="8">
    <source>
        <dbReference type="SAM" id="Phobius"/>
    </source>
</evidence>
<gene>
    <name evidence="9" type="ORF">CTheo_741</name>
</gene>
<protein>
    <recommendedName>
        <fullName evidence="11">Phosphatidylinositol N-acetylglucosaminyltransferase</fullName>
    </recommendedName>
</protein>
<dbReference type="Pfam" id="PF06432">
    <property type="entry name" value="GPI2"/>
    <property type="match status" value="1"/>
</dbReference>
<dbReference type="GO" id="GO:0006506">
    <property type="term" value="P:GPI anchor biosynthetic process"/>
    <property type="evidence" value="ECO:0007669"/>
    <property type="project" value="UniProtKB-UniPathway"/>
</dbReference>
<evidence type="ECO:0000256" key="2">
    <source>
        <dbReference type="ARBA" id="ARBA00004687"/>
    </source>
</evidence>
<proteinExistence type="inferred from homology"/>
<keyword evidence="4" id="KW-0337">GPI-anchor biosynthesis</keyword>
<feature type="transmembrane region" description="Helical" evidence="8">
    <location>
        <begin position="48"/>
        <end position="70"/>
    </location>
</feature>
<evidence type="ECO:0000256" key="3">
    <source>
        <dbReference type="ARBA" id="ARBA00008321"/>
    </source>
</evidence>
<evidence type="ECO:0000313" key="10">
    <source>
        <dbReference type="Proteomes" id="UP000383932"/>
    </source>
</evidence>
<dbReference type="Proteomes" id="UP000383932">
    <property type="component" value="Unassembled WGS sequence"/>
</dbReference>
<comment type="pathway">
    <text evidence="2">Glycolipid biosynthesis; glycosylphosphatidylinositol-anchor biosynthesis.</text>
</comment>
<evidence type="ECO:0000256" key="6">
    <source>
        <dbReference type="ARBA" id="ARBA00022989"/>
    </source>
</evidence>
<comment type="similarity">
    <text evidence="3">Belongs to the PIGC family.</text>
</comment>
<evidence type="ECO:0000256" key="5">
    <source>
        <dbReference type="ARBA" id="ARBA00022692"/>
    </source>
</evidence>
<evidence type="ECO:0008006" key="11">
    <source>
        <dbReference type="Google" id="ProtNLM"/>
    </source>
</evidence>
<evidence type="ECO:0000256" key="1">
    <source>
        <dbReference type="ARBA" id="ARBA00004141"/>
    </source>
</evidence>
<evidence type="ECO:0000256" key="4">
    <source>
        <dbReference type="ARBA" id="ARBA00022502"/>
    </source>
</evidence>
<dbReference type="AlphaFoldDB" id="A0A5N5QVM3"/>
<accession>A0A5N5QVM3</accession>
<evidence type="ECO:0000256" key="7">
    <source>
        <dbReference type="ARBA" id="ARBA00023136"/>
    </source>
</evidence>
<name>A0A5N5QVM3_9AGAM</name>
<comment type="caution">
    <text evidence="9">The sequence shown here is derived from an EMBL/GenBank/DDBJ whole genome shotgun (WGS) entry which is preliminary data.</text>
</comment>
<evidence type="ECO:0000313" key="9">
    <source>
        <dbReference type="EMBL" id="KAB5595728.1"/>
    </source>
</evidence>
<feature type="transmembrane region" description="Helical" evidence="8">
    <location>
        <begin position="246"/>
        <end position="263"/>
    </location>
</feature>
<feature type="transmembrane region" description="Helical" evidence="8">
    <location>
        <begin position="218"/>
        <end position="237"/>
    </location>
</feature>
<dbReference type="OrthoDB" id="196709at2759"/>
<keyword evidence="5 8" id="KW-0812">Transmembrane</keyword>
<reference evidence="9 10" key="1">
    <citation type="journal article" date="2019" name="Fungal Biol. Biotechnol.">
        <title>Draft genome sequence of fastidious pathogen Ceratobasidium theobromae, which causes vascular-streak dieback in Theobroma cacao.</title>
        <authorList>
            <person name="Ali S.S."/>
            <person name="Asman A."/>
            <person name="Shao J."/>
            <person name="Firmansyah A.P."/>
            <person name="Susilo A.W."/>
            <person name="Rosmana A."/>
            <person name="McMahon P."/>
            <person name="Junaid M."/>
            <person name="Guest D."/>
            <person name="Kheng T.Y."/>
            <person name="Meinhardt L.W."/>
            <person name="Bailey B.A."/>
        </authorList>
    </citation>
    <scope>NUCLEOTIDE SEQUENCE [LARGE SCALE GENOMIC DNA]</scope>
    <source>
        <strain evidence="9 10">CT2</strain>
    </source>
</reference>
<dbReference type="InterPro" id="IPR009450">
    <property type="entry name" value="Plno_GlcNAc_GPI2"/>
</dbReference>
<sequence length="309" mass="34125">MKDVSHITADSESWQKFLWKKQEFPDNYVPPTFLSSLQRNSKSPSAKLGLVTILPITQHLANTATFLSVFARLRSSRLDPRALVYLGSGLSILGFVLYELASPPVLHSTRNHNPYLNPSRKRNRFAQALKSSILVFLALASLAPVLRTLTAATSDDSIWPLAGSLFVLHILLADYAPERVNIVQIRGGVVEAQGGQVANFQSPVSASVVLASRLQTDISVFSFMLFAAQSFALLPVLRQRLQRHRLPFLVFTCLTTWLSFAALPRSSLAPALAIVLGLVTFGSPGVLVWSQRFKNRIRGPWDPAVPQLR</sequence>
<keyword evidence="10" id="KW-1185">Reference proteome</keyword>
<comment type="subcellular location">
    <subcellularLocation>
        <location evidence="1">Membrane</location>
        <topology evidence="1">Multi-pass membrane protein</topology>
    </subcellularLocation>
</comment>
<dbReference type="PANTHER" id="PTHR12982:SF0">
    <property type="entry name" value="PHOSPHATIDYLINOSITOL N-ACETYLGLUCOSAMINYLTRANSFERASE SUBUNIT C"/>
    <property type="match status" value="1"/>
</dbReference>
<feature type="transmembrane region" description="Helical" evidence="8">
    <location>
        <begin position="269"/>
        <end position="289"/>
    </location>
</feature>